<dbReference type="Gene3D" id="3.30.1950.10">
    <property type="entry name" value="wza like domain"/>
    <property type="match status" value="1"/>
</dbReference>
<dbReference type="InterPro" id="IPR019554">
    <property type="entry name" value="Soluble_ligand-bd"/>
</dbReference>
<keyword evidence="5" id="KW-1185">Reference proteome</keyword>
<feature type="domain" description="Soluble ligand binding" evidence="3">
    <location>
        <begin position="904"/>
        <end position="957"/>
    </location>
</feature>
<dbReference type="Pfam" id="PF02563">
    <property type="entry name" value="Poly_export"/>
    <property type="match status" value="1"/>
</dbReference>
<accession>A0ABX7S9Q5</accession>
<dbReference type="PANTHER" id="PTHR33619:SF3">
    <property type="entry name" value="POLYSACCHARIDE EXPORT PROTEIN GFCE-RELATED"/>
    <property type="match status" value="1"/>
</dbReference>
<evidence type="ECO:0000313" key="4">
    <source>
        <dbReference type="EMBL" id="QTA38447.1"/>
    </source>
</evidence>
<reference evidence="4 5" key="1">
    <citation type="submission" date="2021-03" db="EMBL/GenBank/DDBJ databases">
        <title>Thermosipho ferrireducens sp.nov., an anaerobic thermophilic iron-reducing bacterium isolated from a deep-sea hydrothermal sulfide deposits.</title>
        <authorList>
            <person name="Zeng X."/>
            <person name="Chen Y."/>
            <person name="Shao Z."/>
        </authorList>
    </citation>
    <scope>NUCLEOTIDE SEQUENCE [LARGE SCALE GENOMIC DNA]</scope>
    <source>
        <strain evidence="4 5">JL129W03</strain>
    </source>
</reference>
<sequence>MRRFFLFILIMLSFFVFAYKLRVGDVISIEVFNQPQLSRTVKVSLDGTIPYPFAGNIYVEGKTPEEVAKLLEPYAQKIVRDAFINVWVEQYAPMYVYIQGAINKVADISQTPGITLTKLLAQLGVGPSNSGDSESNVDLFDAIDFGNVVINRNGNITKLNLWPFFYQGDFSKDVELKENDIIFLPPMTVDKNIQVNGVYTYTANYQEGLTLSVLLSYIGPLDKEIAELENAKLFINNKMLSINLEKVISGEEDYNLKPGARLYIPKRREKYAYIIGLVNNPGYKTFSSDEPITLKLLLAKAGGIQKNMEEWVKDIKVTQNGQEKIYSNTILFEDNTVPLKRGAIVEVVSYQKFRVYVTGDIAKGIIEFLPKEPRTFKTLISKIGGISTEQMKWIKSIKIIRDSTDITVDLSKFDEVDYQLLDGDTVEIKKYPEFYVYIQGFSNRKGKIIFEPDEKHSLKILLSKVGLPDEEIENEGIALINNNVRIPVKEVLYGNKDYLLSKADIVQILYEPFSVTVIGPAKNGKIKISYKDPRTLGYLIKSLGISKPELIESVLLVRKGSTKKYGIQDLISGKVNETLMKNDTVIIKSAVTRAVYLTGDVAKYIRFEYDEPISLQRILAKSGINDYRKIEKITLNGKVIPYDTDVDIENGSVLNISLKRPINVTVMGYVKNTGNVKFDYYETADLKNLFGKLGGLILDKTSYYTSEKVYVFRKDKTYEFDAEKVYKGEINFDLQDNDFVYVTQREPNYVYVFGEGIQNRVVRFNYGETFDMKTLIGKIGGIPEGISKEIMILNGSTETIYTWDERKNIQLERGSVVVFNKDYKNYVYVIDASGKPQSIYLDRKETTLYDVLTRINVNKSYKKVMIRSSGNVQEIDVTDFSKTLGIVVKPGDVITVLNIPQNYAYVLGEVNRPGLVEINEGTTVLEAILKAGAFTTKAIPSSIYLYRGGPQGTPIKINLSGALSGKVVKDNPIVETGDVIFVPNDPFKTALEWVPTITALINLYNNISGLFK</sequence>
<dbReference type="InterPro" id="IPR049712">
    <property type="entry name" value="Poly_export"/>
</dbReference>
<gene>
    <name evidence="4" type="ORF">JYK00_02680</name>
</gene>
<name>A0ABX7S9Q5_9BACT</name>
<feature type="domain" description="Polysaccharide export protein N-terminal" evidence="2">
    <location>
        <begin position="18"/>
        <end position="88"/>
    </location>
</feature>
<dbReference type="Gene3D" id="3.10.560.10">
    <property type="entry name" value="Outer membrane lipoprotein wza domain like"/>
    <property type="match status" value="5"/>
</dbReference>
<proteinExistence type="predicted"/>
<dbReference type="InterPro" id="IPR003715">
    <property type="entry name" value="Poly_export_N"/>
</dbReference>
<organism evidence="4 5">
    <name type="scientific">Thermosipho ferrireducens</name>
    <dbReference type="NCBI Taxonomy" id="2571116"/>
    <lineage>
        <taxon>Bacteria</taxon>
        <taxon>Thermotogati</taxon>
        <taxon>Thermotogota</taxon>
        <taxon>Thermotogae</taxon>
        <taxon>Thermotogales</taxon>
        <taxon>Fervidobacteriaceae</taxon>
        <taxon>Thermosipho</taxon>
    </lineage>
</organism>
<dbReference type="PANTHER" id="PTHR33619">
    <property type="entry name" value="POLYSACCHARIDE EXPORT PROTEIN GFCE-RELATED"/>
    <property type="match status" value="1"/>
</dbReference>
<dbReference type="Proteomes" id="UP000671862">
    <property type="component" value="Chromosome"/>
</dbReference>
<evidence type="ECO:0000256" key="1">
    <source>
        <dbReference type="ARBA" id="ARBA00022729"/>
    </source>
</evidence>
<keyword evidence="1" id="KW-0732">Signal</keyword>
<evidence type="ECO:0000259" key="3">
    <source>
        <dbReference type="Pfam" id="PF10531"/>
    </source>
</evidence>
<evidence type="ECO:0000313" key="5">
    <source>
        <dbReference type="Proteomes" id="UP000671862"/>
    </source>
</evidence>
<dbReference type="Pfam" id="PF10531">
    <property type="entry name" value="SLBB"/>
    <property type="match status" value="1"/>
</dbReference>
<dbReference type="EMBL" id="CP071446">
    <property type="protein sequence ID" value="QTA38447.1"/>
    <property type="molecule type" value="Genomic_DNA"/>
</dbReference>
<dbReference type="RefSeq" id="WP_207567166.1">
    <property type="nucleotide sequence ID" value="NZ_CP071446.1"/>
</dbReference>
<evidence type="ECO:0000259" key="2">
    <source>
        <dbReference type="Pfam" id="PF02563"/>
    </source>
</evidence>
<protein>
    <submittedName>
        <fullName evidence="4">SLBB domain-containing protein</fullName>
    </submittedName>
</protein>